<dbReference type="AlphaFoldDB" id="A0ABD2ZYN1"/>
<dbReference type="EMBL" id="JBJUIK010000006">
    <property type="protein sequence ID" value="KAL3524566.1"/>
    <property type="molecule type" value="Genomic_DNA"/>
</dbReference>
<comment type="caution">
    <text evidence="1">The sequence shown here is derived from an EMBL/GenBank/DDBJ whole genome shotgun (WGS) entry which is preliminary data.</text>
</comment>
<name>A0ABD2ZYN1_9GENT</name>
<organism evidence="1 2">
    <name type="scientific">Cinchona calisaya</name>
    <dbReference type="NCBI Taxonomy" id="153742"/>
    <lineage>
        <taxon>Eukaryota</taxon>
        <taxon>Viridiplantae</taxon>
        <taxon>Streptophyta</taxon>
        <taxon>Embryophyta</taxon>
        <taxon>Tracheophyta</taxon>
        <taxon>Spermatophyta</taxon>
        <taxon>Magnoliopsida</taxon>
        <taxon>eudicotyledons</taxon>
        <taxon>Gunneridae</taxon>
        <taxon>Pentapetalae</taxon>
        <taxon>asterids</taxon>
        <taxon>lamiids</taxon>
        <taxon>Gentianales</taxon>
        <taxon>Rubiaceae</taxon>
        <taxon>Cinchonoideae</taxon>
        <taxon>Cinchoneae</taxon>
        <taxon>Cinchona</taxon>
    </lineage>
</organism>
<gene>
    <name evidence="1" type="ORF">ACH5RR_012938</name>
</gene>
<accession>A0ABD2ZYN1</accession>
<proteinExistence type="predicted"/>
<evidence type="ECO:0000313" key="2">
    <source>
        <dbReference type="Proteomes" id="UP001630127"/>
    </source>
</evidence>
<reference evidence="1 2" key="1">
    <citation type="submission" date="2024-11" db="EMBL/GenBank/DDBJ databases">
        <title>A near-complete genome assembly of Cinchona calisaya.</title>
        <authorList>
            <person name="Lian D.C."/>
            <person name="Zhao X.W."/>
            <person name="Wei L."/>
        </authorList>
    </citation>
    <scope>NUCLEOTIDE SEQUENCE [LARGE SCALE GENOMIC DNA]</scope>
    <source>
        <tissue evidence="1">Nenye</tissue>
    </source>
</reference>
<dbReference type="Proteomes" id="UP001630127">
    <property type="component" value="Unassembled WGS sequence"/>
</dbReference>
<sequence length="96" mass="10639">MAMEITLECFTQSIHENGLGVQNLEHIINGMSMKCGGPLGLGFHYRGHASLWFDNWEGLGVLHCNPSYDVSLNQAWNGTGWNFDEIQAACPDINLT</sequence>
<keyword evidence="2" id="KW-1185">Reference proteome</keyword>
<evidence type="ECO:0000313" key="1">
    <source>
        <dbReference type="EMBL" id="KAL3524566.1"/>
    </source>
</evidence>
<protein>
    <submittedName>
        <fullName evidence="1">Uncharacterized protein</fullName>
    </submittedName>
</protein>